<feature type="transmembrane region" description="Helical" evidence="5">
    <location>
        <begin position="66"/>
        <end position="83"/>
    </location>
</feature>
<dbReference type="PROSITE" id="PS50887">
    <property type="entry name" value="GGDEF"/>
    <property type="match status" value="1"/>
</dbReference>
<feature type="transmembrane region" description="Helical" evidence="5">
    <location>
        <begin position="89"/>
        <end position="111"/>
    </location>
</feature>
<name>A0A5F0KCL0_9GAMM</name>
<dbReference type="InterPro" id="IPR029787">
    <property type="entry name" value="Nucleotide_cyclase"/>
</dbReference>
<evidence type="ECO:0000256" key="3">
    <source>
        <dbReference type="ARBA" id="ARBA00034247"/>
    </source>
</evidence>
<dbReference type="InterPro" id="IPR043128">
    <property type="entry name" value="Rev_trsase/Diguanyl_cyclase"/>
</dbReference>
<dbReference type="NCBIfam" id="TIGR00254">
    <property type="entry name" value="GGDEF"/>
    <property type="match status" value="1"/>
</dbReference>
<evidence type="ECO:0000259" key="6">
    <source>
        <dbReference type="PROSITE" id="PS50887"/>
    </source>
</evidence>
<dbReference type="AlphaFoldDB" id="A0A5F0KCL0"/>
<dbReference type="EC" id="2.7.7.65" evidence="2"/>
<comment type="cofactor">
    <cofactor evidence="1">
        <name>Mg(2+)</name>
        <dbReference type="ChEBI" id="CHEBI:18420"/>
    </cofactor>
</comment>
<dbReference type="CDD" id="cd01949">
    <property type="entry name" value="GGDEF"/>
    <property type="match status" value="1"/>
</dbReference>
<gene>
    <name evidence="7" type="ORF">DRM93_07780</name>
    <name evidence="8" type="ORF">DRM94_07780</name>
</gene>
<reference evidence="8 10" key="1">
    <citation type="submission" date="2018-06" db="EMBL/GenBank/DDBJ databases">
        <title>Occurrence of a novel blaKPC-2- and qnrS2- harbouring IncP6 plasmid from Aeromonas taiwanensis isolates recovered from the river sediments.</title>
        <authorList>
            <person name="Zheng B."/>
            <person name="Yu X."/>
            <person name="Xiao Y."/>
        </authorList>
    </citation>
    <scope>NUCLEOTIDE SEQUENCE [LARGE SCALE GENOMIC DNA]</scope>
    <source>
        <strain evidence="7 9">1713</strain>
        <strain evidence="8 10">198</strain>
    </source>
</reference>
<dbReference type="FunFam" id="3.30.70.270:FF:000001">
    <property type="entry name" value="Diguanylate cyclase domain protein"/>
    <property type="match status" value="1"/>
</dbReference>
<dbReference type="Pfam" id="PF00990">
    <property type="entry name" value="GGDEF"/>
    <property type="match status" value="1"/>
</dbReference>
<comment type="catalytic activity">
    <reaction evidence="3">
        <text>2 GTP = 3',3'-c-di-GMP + 2 diphosphate</text>
        <dbReference type="Rhea" id="RHEA:24898"/>
        <dbReference type="ChEBI" id="CHEBI:33019"/>
        <dbReference type="ChEBI" id="CHEBI:37565"/>
        <dbReference type="ChEBI" id="CHEBI:58805"/>
        <dbReference type="EC" id="2.7.7.65"/>
    </reaction>
</comment>
<feature type="transmembrane region" description="Helical" evidence="5">
    <location>
        <begin position="41"/>
        <end position="59"/>
    </location>
</feature>
<dbReference type="EMBL" id="QORK01000011">
    <property type="protein sequence ID" value="TFF81970.1"/>
    <property type="molecule type" value="Genomic_DNA"/>
</dbReference>
<evidence type="ECO:0000313" key="10">
    <source>
        <dbReference type="Proteomes" id="UP000297914"/>
    </source>
</evidence>
<keyword evidence="9" id="KW-1185">Reference proteome</keyword>
<dbReference type="GO" id="GO:0005886">
    <property type="term" value="C:plasma membrane"/>
    <property type="evidence" value="ECO:0007669"/>
    <property type="project" value="TreeGrafter"/>
</dbReference>
<evidence type="ECO:0000313" key="8">
    <source>
        <dbReference type="EMBL" id="TFF81970.1"/>
    </source>
</evidence>
<evidence type="ECO:0000256" key="2">
    <source>
        <dbReference type="ARBA" id="ARBA00012528"/>
    </source>
</evidence>
<comment type="caution">
    <text evidence="8">The sequence shown here is derived from an EMBL/GenBank/DDBJ whole genome shotgun (WGS) entry which is preliminary data.</text>
</comment>
<feature type="domain" description="GGDEF" evidence="6">
    <location>
        <begin position="339"/>
        <end position="473"/>
    </location>
</feature>
<accession>A0A5F0KCL0</accession>
<dbReference type="GO" id="GO:0052621">
    <property type="term" value="F:diguanylate cyclase activity"/>
    <property type="evidence" value="ECO:0007669"/>
    <property type="project" value="UniProtKB-EC"/>
</dbReference>
<feature type="transmembrane region" description="Helical" evidence="5">
    <location>
        <begin position="201"/>
        <end position="223"/>
    </location>
</feature>
<feature type="transmembrane region" description="Helical" evidence="5">
    <location>
        <begin position="123"/>
        <end position="148"/>
    </location>
</feature>
<dbReference type="Gene3D" id="3.30.70.270">
    <property type="match status" value="1"/>
</dbReference>
<sequence>MREARRQQIPTRLYPLFAFLCVTTLILLFSLMGIFTRPPNLLAAFWPANAVLLGIMLRYPRLASLPGWLGSIAGYLLAAQFTQDDLQKTLLLTLGNLAGVCVGFVLFRCLSSQERRLRRPTSLVFLLLISMAASLAAGLVGAFINPLLFQGTMLYGLGFWFASELVNYMAILPVILTLPPPGEISAWLARLFRPQLSWPRLMPLLSLLCTMMLSLLIAGPGSIAFPVPALLWCAVSYSLFTTSLLSLGFSTLTLLALSNGYLVISHDAQTQYWMFSVRIGVMLIALTPLTAASIMAVRNNLLSRMEHLAHHDHLTGVLNRTGFWPMAQSMLATQELRQLPVAVGMLDLDHFKRVNDSHGHESGDHLLRAFTDTVRHQLRQGDLFVRLGGEEFAIVLPATTQSQALEVVERLREKVAGMSMMDASGQPIVATVSIGLACQHRGAYNLDRLLSRADQALYQAKRHGRNRVELHREDAPDDGDGSPSANP</sequence>
<dbReference type="PANTHER" id="PTHR45138">
    <property type="entry name" value="REGULATORY COMPONENTS OF SENSORY TRANSDUCTION SYSTEM"/>
    <property type="match status" value="1"/>
</dbReference>
<dbReference type="GO" id="GO:0043709">
    <property type="term" value="P:cell adhesion involved in single-species biofilm formation"/>
    <property type="evidence" value="ECO:0007669"/>
    <property type="project" value="TreeGrafter"/>
</dbReference>
<organism evidence="8 10">
    <name type="scientific">Aeromonas taiwanensis</name>
    <dbReference type="NCBI Taxonomy" id="633417"/>
    <lineage>
        <taxon>Bacteria</taxon>
        <taxon>Pseudomonadati</taxon>
        <taxon>Pseudomonadota</taxon>
        <taxon>Gammaproteobacteria</taxon>
        <taxon>Aeromonadales</taxon>
        <taxon>Aeromonadaceae</taxon>
        <taxon>Aeromonas</taxon>
    </lineage>
</organism>
<dbReference type="Proteomes" id="UP000297720">
    <property type="component" value="Unassembled WGS sequence"/>
</dbReference>
<protein>
    <recommendedName>
        <fullName evidence="2">diguanylate cyclase</fullName>
        <ecNumber evidence="2">2.7.7.65</ecNumber>
    </recommendedName>
</protein>
<dbReference type="OrthoDB" id="9812260at2"/>
<feature type="transmembrane region" description="Helical" evidence="5">
    <location>
        <begin position="277"/>
        <end position="297"/>
    </location>
</feature>
<evidence type="ECO:0000256" key="4">
    <source>
        <dbReference type="SAM" id="MobiDB-lite"/>
    </source>
</evidence>
<evidence type="ECO:0000313" key="7">
    <source>
        <dbReference type="EMBL" id="TFF77532.1"/>
    </source>
</evidence>
<evidence type="ECO:0000313" key="9">
    <source>
        <dbReference type="Proteomes" id="UP000297720"/>
    </source>
</evidence>
<dbReference type="SUPFAM" id="SSF55073">
    <property type="entry name" value="Nucleotide cyclase"/>
    <property type="match status" value="1"/>
</dbReference>
<dbReference type="InterPro" id="IPR050469">
    <property type="entry name" value="Diguanylate_Cyclase"/>
</dbReference>
<dbReference type="EMBL" id="QORL01000011">
    <property type="protein sequence ID" value="TFF77532.1"/>
    <property type="molecule type" value="Genomic_DNA"/>
</dbReference>
<dbReference type="PANTHER" id="PTHR45138:SF9">
    <property type="entry name" value="DIGUANYLATE CYCLASE DGCM-RELATED"/>
    <property type="match status" value="1"/>
</dbReference>
<dbReference type="SMART" id="SM00267">
    <property type="entry name" value="GGDEF"/>
    <property type="match status" value="1"/>
</dbReference>
<dbReference type="RefSeq" id="WP_134695383.1">
    <property type="nucleotide sequence ID" value="NZ_QORJ01000006.1"/>
</dbReference>
<feature type="transmembrane region" description="Helical" evidence="5">
    <location>
        <begin position="12"/>
        <end position="35"/>
    </location>
</feature>
<evidence type="ECO:0000256" key="5">
    <source>
        <dbReference type="SAM" id="Phobius"/>
    </source>
</evidence>
<keyword evidence="5" id="KW-0812">Transmembrane</keyword>
<dbReference type="InterPro" id="IPR000160">
    <property type="entry name" value="GGDEF_dom"/>
</dbReference>
<feature type="region of interest" description="Disordered" evidence="4">
    <location>
        <begin position="464"/>
        <end position="487"/>
    </location>
</feature>
<evidence type="ECO:0000256" key="1">
    <source>
        <dbReference type="ARBA" id="ARBA00001946"/>
    </source>
</evidence>
<feature type="transmembrane region" description="Helical" evidence="5">
    <location>
        <begin position="168"/>
        <end position="189"/>
    </location>
</feature>
<proteinExistence type="predicted"/>
<feature type="transmembrane region" description="Helical" evidence="5">
    <location>
        <begin position="229"/>
        <end position="257"/>
    </location>
</feature>
<keyword evidence="5" id="KW-1133">Transmembrane helix</keyword>
<keyword evidence="5" id="KW-0472">Membrane</keyword>
<dbReference type="GO" id="GO:1902201">
    <property type="term" value="P:negative regulation of bacterial-type flagellum-dependent cell motility"/>
    <property type="evidence" value="ECO:0007669"/>
    <property type="project" value="TreeGrafter"/>
</dbReference>
<dbReference type="Proteomes" id="UP000297914">
    <property type="component" value="Unassembled WGS sequence"/>
</dbReference>